<organism evidence="1 2">
    <name type="scientific">Microbispora corallina</name>
    <dbReference type="NCBI Taxonomy" id="83302"/>
    <lineage>
        <taxon>Bacteria</taxon>
        <taxon>Bacillati</taxon>
        <taxon>Actinomycetota</taxon>
        <taxon>Actinomycetes</taxon>
        <taxon>Streptosporangiales</taxon>
        <taxon>Streptosporangiaceae</taxon>
        <taxon>Microbispora</taxon>
    </lineage>
</organism>
<protein>
    <submittedName>
        <fullName evidence="1">Uncharacterized protein</fullName>
    </submittedName>
</protein>
<evidence type="ECO:0000313" key="1">
    <source>
        <dbReference type="EMBL" id="GIH41006.1"/>
    </source>
</evidence>
<comment type="caution">
    <text evidence="1">The sequence shown here is derived from an EMBL/GenBank/DDBJ whole genome shotgun (WGS) entry which is preliminary data.</text>
</comment>
<evidence type="ECO:0000313" key="2">
    <source>
        <dbReference type="Proteomes" id="UP000603904"/>
    </source>
</evidence>
<proteinExistence type="predicted"/>
<dbReference type="EMBL" id="BOOC01000018">
    <property type="protein sequence ID" value="GIH41006.1"/>
    <property type="molecule type" value="Genomic_DNA"/>
</dbReference>
<keyword evidence="2" id="KW-1185">Reference proteome</keyword>
<reference evidence="1 2" key="1">
    <citation type="submission" date="2021-01" db="EMBL/GenBank/DDBJ databases">
        <title>Whole genome shotgun sequence of Microbispora corallina NBRC 16416.</title>
        <authorList>
            <person name="Komaki H."/>
            <person name="Tamura T."/>
        </authorList>
    </citation>
    <scope>NUCLEOTIDE SEQUENCE [LARGE SCALE GENOMIC DNA]</scope>
    <source>
        <strain evidence="1 2">NBRC 16416</strain>
    </source>
</reference>
<sequence length="133" mass="13386">MGDGPRPEPRPSFVIPHYLPLPPLVTGSSPDSCGYGGPGCWSLAPWRSRTVGSPGSPAIPYGTGAHVPGYAAPPPASPHWAFAPPAGVVSKPAAALVPPGVFVTPTGSAAWHAAADRAGCWAFGPTAPCARTE</sequence>
<dbReference type="Proteomes" id="UP000603904">
    <property type="component" value="Unassembled WGS sequence"/>
</dbReference>
<name>A0ABQ4G1Q8_9ACTN</name>
<gene>
    <name evidence="1" type="ORF">Mco01_40060</name>
</gene>
<accession>A0ABQ4G1Q8</accession>